<proteinExistence type="predicted"/>
<evidence type="ECO:0000313" key="1">
    <source>
        <dbReference type="EMBL" id="GFA70528.1"/>
    </source>
</evidence>
<dbReference type="AlphaFoldDB" id="A0A699K5R8"/>
<organism evidence="1">
    <name type="scientific">Tanacetum cinerariifolium</name>
    <name type="common">Dalmatian daisy</name>
    <name type="synonym">Chrysanthemum cinerariifolium</name>
    <dbReference type="NCBI Taxonomy" id="118510"/>
    <lineage>
        <taxon>Eukaryota</taxon>
        <taxon>Viridiplantae</taxon>
        <taxon>Streptophyta</taxon>
        <taxon>Embryophyta</taxon>
        <taxon>Tracheophyta</taxon>
        <taxon>Spermatophyta</taxon>
        <taxon>Magnoliopsida</taxon>
        <taxon>eudicotyledons</taxon>
        <taxon>Gunneridae</taxon>
        <taxon>Pentapetalae</taxon>
        <taxon>asterids</taxon>
        <taxon>campanulids</taxon>
        <taxon>Asterales</taxon>
        <taxon>Asteraceae</taxon>
        <taxon>Asteroideae</taxon>
        <taxon>Anthemideae</taxon>
        <taxon>Anthemidinae</taxon>
        <taxon>Tanacetum</taxon>
    </lineage>
</organism>
<protein>
    <submittedName>
        <fullName evidence="1">Uncharacterized protein</fullName>
    </submittedName>
</protein>
<accession>A0A699K5R8</accession>
<dbReference type="EMBL" id="BKCJ010472288">
    <property type="protein sequence ID" value="GFA70528.1"/>
    <property type="molecule type" value="Genomic_DNA"/>
</dbReference>
<gene>
    <name evidence="1" type="ORF">Tci_642500</name>
</gene>
<reference evidence="1" key="1">
    <citation type="journal article" date="2019" name="Sci. Rep.">
        <title>Draft genome of Tanacetum cinerariifolium, the natural source of mosquito coil.</title>
        <authorList>
            <person name="Yamashiro T."/>
            <person name="Shiraishi A."/>
            <person name="Satake H."/>
            <person name="Nakayama K."/>
        </authorList>
    </citation>
    <scope>NUCLEOTIDE SEQUENCE</scope>
</reference>
<name>A0A699K5R8_TANCI</name>
<sequence length="80" mass="8725">MGEPLSPNRVFDFPADEPELHPAYDFFTPEPLPGYASNSNNNNGWIEANVPLLGELRAVANEPMVGTIVDEIADPVDEAE</sequence>
<comment type="caution">
    <text evidence="1">The sequence shown here is derived from an EMBL/GenBank/DDBJ whole genome shotgun (WGS) entry which is preliminary data.</text>
</comment>